<dbReference type="EMBL" id="BDSP01000174">
    <property type="protein sequence ID" value="GAX21943.1"/>
    <property type="molecule type" value="Genomic_DNA"/>
</dbReference>
<dbReference type="InParanoid" id="A0A1Z5K6N7"/>
<organism evidence="2 3">
    <name type="scientific">Fistulifera solaris</name>
    <name type="common">Oleaginous diatom</name>
    <dbReference type="NCBI Taxonomy" id="1519565"/>
    <lineage>
        <taxon>Eukaryota</taxon>
        <taxon>Sar</taxon>
        <taxon>Stramenopiles</taxon>
        <taxon>Ochrophyta</taxon>
        <taxon>Bacillariophyta</taxon>
        <taxon>Bacillariophyceae</taxon>
        <taxon>Bacillariophycidae</taxon>
        <taxon>Naviculales</taxon>
        <taxon>Naviculaceae</taxon>
        <taxon>Fistulifera</taxon>
    </lineage>
</organism>
<protein>
    <submittedName>
        <fullName evidence="2">Uncharacterized protein</fullName>
    </submittedName>
</protein>
<evidence type="ECO:0000256" key="1">
    <source>
        <dbReference type="SAM" id="MobiDB-lite"/>
    </source>
</evidence>
<gene>
    <name evidence="2" type="ORF">FisN_40Hh006</name>
</gene>
<accession>A0A1Z5K6N7</accession>
<feature type="compositionally biased region" description="Polar residues" evidence="1">
    <location>
        <begin position="62"/>
        <end position="79"/>
    </location>
</feature>
<evidence type="ECO:0000313" key="2">
    <source>
        <dbReference type="EMBL" id="GAX21943.1"/>
    </source>
</evidence>
<keyword evidence="3" id="KW-1185">Reference proteome</keyword>
<feature type="region of interest" description="Disordered" evidence="1">
    <location>
        <begin position="1"/>
        <end position="22"/>
    </location>
</feature>
<reference evidence="2 3" key="1">
    <citation type="journal article" date="2015" name="Plant Cell">
        <title>Oil accumulation by the oleaginous diatom Fistulifera solaris as revealed by the genome and transcriptome.</title>
        <authorList>
            <person name="Tanaka T."/>
            <person name="Maeda Y."/>
            <person name="Veluchamy A."/>
            <person name="Tanaka M."/>
            <person name="Abida H."/>
            <person name="Marechal E."/>
            <person name="Bowler C."/>
            <person name="Muto M."/>
            <person name="Sunaga Y."/>
            <person name="Tanaka M."/>
            <person name="Yoshino T."/>
            <person name="Taniguchi T."/>
            <person name="Fukuda Y."/>
            <person name="Nemoto M."/>
            <person name="Matsumoto M."/>
            <person name="Wong P.S."/>
            <person name="Aburatani S."/>
            <person name="Fujibuchi W."/>
        </authorList>
    </citation>
    <scope>NUCLEOTIDE SEQUENCE [LARGE SCALE GENOMIC DNA]</scope>
    <source>
        <strain evidence="2 3">JPCC DA0580</strain>
    </source>
</reference>
<sequence>MFPSSPRNKNTTMFTSSPRTSLTDFPPRIIFIYADSNDISCCSMQEEIKTRSAADRRWSADLSESSASHDSTPSMPRRS</sequence>
<dbReference type="AlphaFoldDB" id="A0A1Z5K6N7"/>
<feature type="compositionally biased region" description="Basic and acidic residues" evidence="1">
    <location>
        <begin position="50"/>
        <end position="59"/>
    </location>
</feature>
<dbReference type="Proteomes" id="UP000198406">
    <property type="component" value="Unassembled WGS sequence"/>
</dbReference>
<proteinExistence type="predicted"/>
<evidence type="ECO:0000313" key="3">
    <source>
        <dbReference type="Proteomes" id="UP000198406"/>
    </source>
</evidence>
<name>A0A1Z5K6N7_FISSO</name>
<comment type="caution">
    <text evidence="2">The sequence shown here is derived from an EMBL/GenBank/DDBJ whole genome shotgun (WGS) entry which is preliminary data.</text>
</comment>
<feature type="region of interest" description="Disordered" evidence="1">
    <location>
        <begin position="50"/>
        <end position="79"/>
    </location>
</feature>